<dbReference type="InterPro" id="IPR047205">
    <property type="entry name" value="RMP1"/>
</dbReference>
<reference evidence="3" key="1">
    <citation type="submission" date="2021-01" db="EMBL/GenBank/DDBJ databases">
        <authorList>
            <person name="Kaushik A."/>
        </authorList>
    </citation>
    <scope>NUCLEOTIDE SEQUENCE</scope>
    <source>
        <strain evidence="3">AG2-2IIIB</strain>
    </source>
</reference>
<dbReference type="PANTHER" id="PTHR37792:SF1">
    <property type="entry name" value="RIBONUCLEASE MRP PROTEIN SUBUNIT RMP1"/>
    <property type="match status" value="1"/>
</dbReference>
<comment type="caution">
    <text evidence="3">The sequence shown here is derived from an EMBL/GenBank/DDBJ whole genome shotgun (WGS) entry which is preliminary data.</text>
</comment>
<feature type="region of interest" description="Disordered" evidence="1">
    <location>
        <begin position="293"/>
        <end position="351"/>
    </location>
</feature>
<feature type="domain" description="Nucleolus and neural progenitor protein-like N-terminal" evidence="2">
    <location>
        <begin position="25"/>
        <end position="186"/>
    </location>
</feature>
<organism evidence="3 4">
    <name type="scientific">Rhizoctonia solani</name>
    <dbReference type="NCBI Taxonomy" id="456999"/>
    <lineage>
        <taxon>Eukaryota</taxon>
        <taxon>Fungi</taxon>
        <taxon>Dikarya</taxon>
        <taxon>Basidiomycota</taxon>
        <taxon>Agaricomycotina</taxon>
        <taxon>Agaricomycetes</taxon>
        <taxon>Cantharellales</taxon>
        <taxon>Ceratobasidiaceae</taxon>
        <taxon>Rhizoctonia</taxon>
    </lineage>
</organism>
<protein>
    <recommendedName>
        <fullName evidence="2">Nucleolus and neural progenitor protein-like N-terminal domain-containing protein</fullName>
    </recommendedName>
</protein>
<dbReference type="GO" id="GO:0000294">
    <property type="term" value="P:nuclear-transcribed mRNA catabolic process, RNase MRP-dependent"/>
    <property type="evidence" value="ECO:0007669"/>
    <property type="project" value="TreeGrafter"/>
</dbReference>
<sequence>MPPRRFRLVASAGYKPRDNLDTPAITQLLKQLKSAHKHGRSNQKLLFTEMHLLERVYYKGKNQHGLSLFWRSVVSVRRISARIYETNIPGLLEVLGGMFHEEPFEGQKVFSGAWTRVPPPITIAQILERLIDIGVLLKSAIAAFQKAYRAFCLAMSNTAFLQLTIVLMSIVSRTSAIASTLLDTTSTITPYIYAVFEKLEPPKSLMNKISKRLNKINNSIKDPIEPLEATSNAQTPAPVYMDHIDEDLGLSIARSSLPSTTAALRPSPPVQPTTVPDSPLIPELPALLLIETTTPLSPPPLPPPPSQPPRAPILPKNLPAEPPAHAVPVATSTKLKKKRKKRKDEIDAIFG</sequence>
<dbReference type="Proteomes" id="UP000663843">
    <property type="component" value="Unassembled WGS sequence"/>
</dbReference>
<dbReference type="GO" id="GO:0042134">
    <property type="term" value="F:rRNA primary transcript binding"/>
    <property type="evidence" value="ECO:0007669"/>
    <property type="project" value="InterPro"/>
</dbReference>
<name>A0A8H3H2T8_9AGAM</name>
<dbReference type="Pfam" id="PF14780">
    <property type="entry name" value="NEPRO_N"/>
    <property type="match status" value="1"/>
</dbReference>
<evidence type="ECO:0000259" key="2">
    <source>
        <dbReference type="Pfam" id="PF14780"/>
    </source>
</evidence>
<evidence type="ECO:0000313" key="3">
    <source>
        <dbReference type="EMBL" id="CAE6490109.1"/>
    </source>
</evidence>
<dbReference type="GO" id="GO:0000466">
    <property type="term" value="P:maturation of 5.8S rRNA from tricistronic rRNA transcript (SSU-rRNA, 5.8S rRNA, LSU-rRNA)"/>
    <property type="evidence" value="ECO:0007669"/>
    <property type="project" value="TreeGrafter"/>
</dbReference>
<dbReference type="PANTHER" id="PTHR37792">
    <property type="entry name" value="RIBONUCLEASE MRP PROTEIN SUBUNIT RMP1"/>
    <property type="match status" value="1"/>
</dbReference>
<evidence type="ECO:0000256" key="1">
    <source>
        <dbReference type="SAM" id="MobiDB-lite"/>
    </source>
</evidence>
<dbReference type="GO" id="GO:0000172">
    <property type="term" value="C:ribonuclease MRP complex"/>
    <property type="evidence" value="ECO:0007669"/>
    <property type="project" value="InterPro"/>
</dbReference>
<gene>
    <name evidence="3" type="ORF">RDB_LOCUS128355</name>
</gene>
<dbReference type="AlphaFoldDB" id="A0A8H3H2T8"/>
<dbReference type="InterPro" id="IPR027951">
    <property type="entry name" value="Nepro_N"/>
</dbReference>
<feature type="compositionally biased region" description="Pro residues" evidence="1">
    <location>
        <begin position="296"/>
        <end position="312"/>
    </location>
</feature>
<evidence type="ECO:0000313" key="4">
    <source>
        <dbReference type="Proteomes" id="UP000663843"/>
    </source>
</evidence>
<dbReference type="OrthoDB" id="3143640at2759"/>
<dbReference type="EMBL" id="CAJMWT010004426">
    <property type="protein sequence ID" value="CAE6490109.1"/>
    <property type="molecule type" value="Genomic_DNA"/>
</dbReference>
<proteinExistence type="predicted"/>
<accession>A0A8H3H2T8</accession>